<dbReference type="GeneID" id="81593628"/>
<keyword evidence="14" id="KW-1185">Reference proteome</keyword>
<dbReference type="GO" id="GO:0042438">
    <property type="term" value="P:melanin biosynthetic process"/>
    <property type="evidence" value="ECO:0007669"/>
    <property type="project" value="UniProtKB-KW"/>
</dbReference>
<reference evidence="13" key="1">
    <citation type="journal article" date="2023" name="IMA Fungus">
        <title>Comparative genomic study of the Penicillium genus elucidates a diverse pangenome and 15 lateral gene transfer events.</title>
        <authorList>
            <person name="Petersen C."/>
            <person name="Sorensen T."/>
            <person name="Nielsen M.R."/>
            <person name="Sondergaard T.E."/>
            <person name="Sorensen J.L."/>
            <person name="Fitzpatrick D.A."/>
            <person name="Frisvad J.C."/>
            <person name="Nielsen K.L."/>
        </authorList>
    </citation>
    <scope>NUCLEOTIDE SEQUENCE</scope>
    <source>
        <strain evidence="13">IBT 12815</strain>
    </source>
</reference>
<comment type="caution">
    <text evidence="13">The sequence shown here is derived from an EMBL/GenBank/DDBJ whole genome shotgun (WGS) entry which is preliminary data.</text>
</comment>
<organism evidence="13 14">
    <name type="scientific">Penicillium hordei</name>
    <dbReference type="NCBI Taxonomy" id="40994"/>
    <lineage>
        <taxon>Eukaryota</taxon>
        <taxon>Fungi</taxon>
        <taxon>Dikarya</taxon>
        <taxon>Ascomycota</taxon>
        <taxon>Pezizomycotina</taxon>
        <taxon>Eurotiomycetes</taxon>
        <taxon>Eurotiomycetidae</taxon>
        <taxon>Eurotiales</taxon>
        <taxon>Aspergillaceae</taxon>
        <taxon>Penicillium</taxon>
    </lineage>
</organism>
<evidence type="ECO:0000256" key="7">
    <source>
        <dbReference type="ARBA" id="ARBA00023033"/>
    </source>
</evidence>
<dbReference type="AlphaFoldDB" id="A0AAD6DNG7"/>
<gene>
    <name evidence="13" type="ORF">N7537_012332</name>
</gene>
<evidence type="ECO:0000313" key="13">
    <source>
        <dbReference type="EMBL" id="KAJ5589654.1"/>
    </source>
</evidence>
<evidence type="ECO:0000256" key="10">
    <source>
        <dbReference type="ARBA" id="ARBA00048881"/>
    </source>
</evidence>
<dbReference type="InterPro" id="IPR008922">
    <property type="entry name" value="Di-copper_centre_dom_sf"/>
</dbReference>
<keyword evidence="5" id="KW-0560">Oxidoreductase</keyword>
<evidence type="ECO:0000256" key="8">
    <source>
        <dbReference type="ARBA" id="ARBA00023101"/>
    </source>
</evidence>
<evidence type="ECO:0000256" key="4">
    <source>
        <dbReference type="ARBA" id="ARBA00022723"/>
    </source>
</evidence>
<reference evidence="13" key="2">
    <citation type="submission" date="2023-01" db="EMBL/GenBank/DDBJ databases">
        <authorList>
            <person name="Petersen C."/>
        </authorList>
    </citation>
    <scope>NUCLEOTIDE SEQUENCE</scope>
    <source>
        <strain evidence="13">IBT 12815</strain>
    </source>
</reference>
<dbReference type="Gene3D" id="1.10.1280.10">
    <property type="entry name" value="Di-copper center containing domain from catechol oxidase"/>
    <property type="match status" value="1"/>
</dbReference>
<comment type="cofactor">
    <cofactor evidence="1">
        <name>Cu(2+)</name>
        <dbReference type="ChEBI" id="CHEBI:29036"/>
    </cofactor>
</comment>
<dbReference type="InterPro" id="IPR041640">
    <property type="entry name" value="Tyrosinase_C"/>
</dbReference>
<name>A0AAD6DNG7_9EURO</name>
<dbReference type="GO" id="GO:0004503">
    <property type="term" value="F:tyrosinase activity"/>
    <property type="evidence" value="ECO:0007669"/>
    <property type="project" value="UniProtKB-EC"/>
</dbReference>
<feature type="domain" description="Tyrosinase copper-binding" evidence="12">
    <location>
        <begin position="421"/>
        <end position="432"/>
    </location>
</feature>
<dbReference type="Pfam" id="PF00264">
    <property type="entry name" value="Tyrosinase"/>
    <property type="match status" value="1"/>
</dbReference>
<dbReference type="InterPro" id="IPR050316">
    <property type="entry name" value="Tyrosinase/Hemocyanin"/>
</dbReference>
<evidence type="ECO:0000256" key="1">
    <source>
        <dbReference type="ARBA" id="ARBA00001973"/>
    </source>
</evidence>
<dbReference type="RefSeq" id="XP_056748673.1">
    <property type="nucleotide sequence ID" value="XM_056903386.1"/>
</dbReference>
<dbReference type="PROSITE" id="PS00498">
    <property type="entry name" value="TYROSINASE_2"/>
    <property type="match status" value="1"/>
</dbReference>
<dbReference type="Proteomes" id="UP001213799">
    <property type="component" value="Unassembled WGS sequence"/>
</dbReference>
<evidence type="ECO:0000259" key="12">
    <source>
        <dbReference type="PROSITE" id="PS00498"/>
    </source>
</evidence>
<protein>
    <recommendedName>
        <fullName evidence="3">tyrosinase</fullName>
        <ecNumber evidence="3">1.14.18.1</ecNumber>
    </recommendedName>
</protein>
<comment type="catalytic activity">
    <reaction evidence="9">
        <text>2 L-dopa + O2 = 2 L-dopaquinone + 2 H2O</text>
        <dbReference type="Rhea" id="RHEA:34287"/>
        <dbReference type="ChEBI" id="CHEBI:15377"/>
        <dbReference type="ChEBI" id="CHEBI:15379"/>
        <dbReference type="ChEBI" id="CHEBI:57504"/>
        <dbReference type="ChEBI" id="CHEBI:57924"/>
        <dbReference type="EC" id="1.14.18.1"/>
    </reaction>
</comment>
<comment type="catalytic activity">
    <reaction evidence="10">
        <text>L-tyrosine + O2 = L-dopaquinone + H2O</text>
        <dbReference type="Rhea" id="RHEA:18117"/>
        <dbReference type="ChEBI" id="CHEBI:15377"/>
        <dbReference type="ChEBI" id="CHEBI:15379"/>
        <dbReference type="ChEBI" id="CHEBI:57924"/>
        <dbReference type="ChEBI" id="CHEBI:58315"/>
        <dbReference type="EC" id="1.14.18.1"/>
    </reaction>
</comment>
<evidence type="ECO:0000256" key="3">
    <source>
        <dbReference type="ARBA" id="ARBA00011906"/>
    </source>
</evidence>
<accession>A0AAD6DNG7</accession>
<evidence type="ECO:0000313" key="14">
    <source>
        <dbReference type="Proteomes" id="UP001213799"/>
    </source>
</evidence>
<evidence type="ECO:0000256" key="2">
    <source>
        <dbReference type="ARBA" id="ARBA00009928"/>
    </source>
</evidence>
<dbReference type="Pfam" id="PF18132">
    <property type="entry name" value="Tyrosinase_C"/>
    <property type="match status" value="1"/>
</dbReference>
<proteinExistence type="inferred from homology"/>
<comment type="similarity">
    <text evidence="2">Belongs to the tyrosinase family.</text>
</comment>
<dbReference type="InterPro" id="IPR002227">
    <property type="entry name" value="Tyrosinase_Cu-bd"/>
</dbReference>
<dbReference type="PANTHER" id="PTHR11474:SF76">
    <property type="entry name" value="SHKT DOMAIN-CONTAINING PROTEIN"/>
    <property type="match status" value="1"/>
</dbReference>
<sequence length="648" mass="74560">MTIIVKGIETRDANGKPYLRQDIDKWYMDQVKDGGGGRIQLTLFVEALALIQKRPLDNLMSYFRLAAIHSAPWCKWDDVDQPPENPADDSDRIPGYCVHNNYTFPTWHRVYMMLYEASESWWLGEMRALYDAMYEWIGTSVPADSQDTWKKEADKWRLPYWDFARFANRPPSTAGAFEYDIDHDRLRLPILCMMPSVQIIVFPKDKGPTIESLPNPLYKYVTPKLMGEFPTLYKITGEDIPEQKAKDPEDPTQEVVVNPKFTYPWDKCNATTKYGILDGFDASIWADGGQNWLRANYALNEHPYYGDKDKGVNAETPVPTLQDLVYRLFQYGLSSWGAFSTTRYTSNYPKPPIQAELAKDAMNLEFIHNNLHVSIRSIMGVQESDTVQNFVGGTQFLRPPKEDIHLWGAGHMSSVFMAAFDPIFFIYHNNIDRLTAMWQILNWEKWFDDTYSKPTKDNKLTPFHKDANRNFWKSDDVRDWRALGYEYEILQERTHDSMDDRKKILENIAELYGNPTKNLFDGLPKNDGDRDDFVITVVYDKYALNGASYKINLFLNITDNFGGPESEGFVASIYNFSGSLDSSACGNCQQQKAEGVKCIAQVPATVPMRRYLKRTNKRFEQAPEPIYRALNGMGIVSRIDPLAIYAAD</sequence>
<dbReference type="SUPFAM" id="SSF48056">
    <property type="entry name" value="Di-copper centre-containing domain"/>
    <property type="match status" value="1"/>
</dbReference>
<feature type="domain" description="Tyrosinase copper-binding" evidence="11">
    <location>
        <begin position="99"/>
        <end position="116"/>
    </location>
</feature>
<keyword evidence="7" id="KW-0503">Monooxygenase</keyword>
<dbReference type="EMBL" id="JAQJAE010000006">
    <property type="protein sequence ID" value="KAJ5589654.1"/>
    <property type="molecule type" value="Genomic_DNA"/>
</dbReference>
<evidence type="ECO:0000256" key="5">
    <source>
        <dbReference type="ARBA" id="ARBA00023002"/>
    </source>
</evidence>
<dbReference type="PROSITE" id="PS00497">
    <property type="entry name" value="TYROSINASE_1"/>
    <property type="match status" value="1"/>
</dbReference>
<dbReference type="PANTHER" id="PTHR11474">
    <property type="entry name" value="TYROSINASE FAMILY MEMBER"/>
    <property type="match status" value="1"/>
</dbReference>
<evidence type="ECO:0000256" key="9">
    <source>
        <dbReference type="ARBA" id="ARBA00048233"/>
    </source>
</evidence>
<evidence type="ECO:0000256" key="6">
    <source>
        <dbReference type="ARBA" id="ARBA00023008"/>
    </source>
</evidence>
<keyword evidence="8" id="KW-0470">Melanin biosynthesis</keyword>
<dbReference type="GO" id="GO:0046872">
    <property type="term" value="F:metal ion binding"/>
    <property type="evidence" value="ECO:0007669"/>
    <property type="project" value="UniProtKB-KW"/>
</dbReference>
<dbReference type="EC" id="1.14.18.1" evidence="3"/>
<evidence type="ECO:0000259" key="11">
    <source>
        <dbReference type="PROSITE" id="PS00497"/>
    </source>
</evidence>
<keyword evidence="6" id="KW-0186">Copper</keyword>
<keyword evidence="4" id="KW-0479">Metal-binding</keyword>
<dbReference type="Gene3D" id="2.60.310.20">
    <property type="match status" value="1"/>
</dbReference>